<evidence type="ECO:0000313" key="13">
    <source>
        <dbReference type="Proteomes" id="UP001500620"/>
    </source>
</evidence>
<dbReference type="Pfam" id="PF00005">
    <property type="entry name" value="ABC_tran"/>
    <property type="match status" value="1"/>
</dbReference>
<keyword evidence="8" id="KW-0408">Iron</keyword>
<keyword evidence="9" id="KW-0406">Ion transport</keyword>
<keyword evidence="5" id="KW-0547">Nucleotide-binding</keyword>
<protein>
    <submittedName>
        <fullName evidence="12">ABC transporter ATP-binding protein</fullName>
    </submittedName>
</protein>
<sequence length="347" mass="35674">MSALSIRNLHKAYGPVRVLADVGLDVADGTTTAILGPSGCGKTTLLRLVAGFDRPDAGSIVLGGREVTAGRRGLPPDQRNIGYVAQEGALFPHLTVHANIAYGLPRRTTTASARRARVAELLELVSLDPVLSRRYPHELSGGQQQRVALARALARRPALVLLDEPFSSLDTALRATTRAAVAAALRAAGVTALLVTHDQAEALAMADQGAVLARGTFTQVGPARDVYAHPADLDTARLLGAGTALPGKVADGTAVCALGVLPVAGPCPDGDAHIFVRPEQVRLGATGTPATVLTAEFLGADTALTLELGDGSTLQARVDGALPYAAGTPVTVDVSGTVHAYPHPAMT</sequence>
<dbReference type="Gene3D" id="2.40.50.450">
    <property type="match status" value="1"/>
</dbReference>
<keyword evidence="4" id="KW-0997">Cell inner membrane</keyword>
<dbReference type="InterPro" id="IPR003593">
    <property type="entry name" value="AAA+_ATPase"/>
</dbReference>
<keyword evidence="3" id="KW-0410">Iron transport</keyword>
<dbReference type="PROSITE" id="PS50893">
    <property type="entry name" value="ABC_TRANSPORTER_2"/>
    <property type="match status" value="1"/>
</dbReference>
<dbReference type="GO" id="GO:0005524">
    <property type="term" value="F:ATP binding"/>
    <property type="evidence" value="ECO:0007669"/>
    <property type="project" value="UniProtKB-KW"/>
</dbReference>
<dbReference type="RefSeq" id="WP_345138781.1">
    <property type="nucleotide sequence ID" value="NZ_BAABAT010000047.1"/>
</dbReference>
<comment type="caution">
    <text evidence="12">The sequence shown here is derived from an EMBL/GenBank/DDBJ whole genome shotgun (WGS) entry which is preliminary data.</text>
</comment>
<evidence type="ECO:0000256" key="1">
    <source>
        <dbReference type="ARBA" id="ARBA00022448"/>
    </source>
</evidence>
<dbReference type="Proteomes" id="UP001500620">
    <property type="component" value="Unassembled WGS sequence"/>
</dbReference>
<keyword evidence="7" id="KW-1278">Translocase</keyword>
<dbReference type="SUPFAM" id="SSF50331">
    <property type="entry name" value="MOP-like"/>
    <property type="match status" value="1"/>
</dbReference>
<evidence type="ECO:0000256" key="2">
    <source>
        <dbReference type="ARBA" id="ARBA00022475"/>
    </source>
</evidence>
<dbReference type="PANTHER" id="PTHR42781">
    <property type="entry name" value="SPERMIDINE/PUTRESCINE IMPORT ATP-BINDING PROTEIN POTA"/>
    <property type="match status" value="1"/>
</dbReference>
<dbReference type="InterPro" id="IPR013611">
    <property type="entry name" value="Transp-assoc_OB_typ2"/>
</dbReference>
<keyword evidence="6 12" id="KW-0067">ATP-binding</keyword>
<dbReference type="InterPro" id="IPR003439">
    <property type="entry name" value="ABC_transporter-like_ATP-bd"/>
</dbReference>
<dbReference type="Gene3D" id="3.40.50.300">
    <property type="entry name" value="P-loop containing nucleotide triphosphate hydrolases"/>
    <property type="match status" value="1"/>
</dbReference>
<evidence type="ECO:0000256" key="4">
    <source>
        <dbReference type="ARBA" id="ARBA00022519"/>
    </source>
</evidence>
<dbReference type="InterPro" id="IPR017871">
    <property type="entry name" value="ABC_transporter-like_CS"/>
</dbReference>
<evidence type="ECO:0000256" key="10">
    <source>
        <dbReference type="ARBA" id="ARBA00023136"/>
    </source>
</evidence>
<evidence type="ECO:0000256" key="3">
    <source>
        <dbReference type="ARBA" id="ARBA00022496"/>
    </source>
</evidence>
<evidence type="ECO:0000259" key="11">
    <source>
        <dbReference type="PROSITE" id="PS50893"/>
    </source>
</evidence>
<evidence type="ECO:0000256" key="8">
    <source>
        <dbReference type="ARBA" id="ARBA00023004"/>
    </source>
</evidence>
<reference evidence="13" key="1">
    <citation type="journal article" date="2019" name="Int. J. Syst. Evol. Microbiol.">
        <title>The Global Catalogue of Microorganisms (GCM) 10K type strain sequencing project: providing services to taxonomists for standard genome sequencing and annotation.</title>
        <authorList>
            <consortium name="The Broad Institute Genomics Platform"/>
            <consortium name="The Broad Institute Genome Sequencing Center for Infectious Disease"/>
            <person name="Wu L."/>
            <person name="Ma J."/>
        </authorList>
    </citation>
    <scope>NUCLEOTIDE SEQUENCE [LARGE SCALE GENOMIC DNA]</scope>
    <source>
        <strain evidence="13">JCM 17441</strain>
    </source>
</reference>
<dbReference type="InterPro" id="IPR050093">
    <property type="entry name" value="ABC_SmlMolc_Importer"/>
</dbReference>
<keyword evidence="2" id="KW-1003">Cell membrane</keyword>
<keyword evidence="10" id="KW-0472">Membrane</keyword>
<proteinExistence type="predicted"/>
<dbReference type="PROSITE" id="PS00211">
    <property type="entry name" value="ABC_TRANSPORTER_1"/>
    <property type="match status" value="1"/>
</dbReference>
<keyword evidence="13" id="KW-1185">Reference proteome</keyword>
<name>A0ABP8DQF7_9ACTN</name>
<evidence type="ECO:0000256" key="7">
    <source>
        <dbReference type="ARBA" id="ARBA00022967"/>
    </source>
</evidence>
<dbReference type="Pfam" id="PF08402">
    <property type="entry name" value="TOBE_2"/>
    <property type="match status" value="1"/>
</dbReference>
<dbReference type="EMBL" id="BAABAT010000047">
    <property type="protein sequence ID" value="GAA4261760.1"/>
    <property type="molecule type" value="Genomic_DNA"/>
</dbReference>
<dbReference type="InterPro" id="IPR027417">
    <property type="entry name" value="P-loop_NTPase"/>
</dbReference>
<gene>
    <name evidence="12" type="ORF">GCM10022255_095700</name>
</gene>
<dbReference type="CDD" id="cd03259">
    <property type="entry name" value="ABC_Carb_Solutes_like"/>
    <property type="match status" value="1"/>
</dbReference>
<dbReference type="SMART" id="SM00382">
    <property type="entry name" value="AAA"/>
    <property type="match status" value="1"/>
</dbReference>
<evidence type="ECO:0000256" key="6">
    <source>
        <dbReference type="ARBA" id="ARBA00022840"/>
    </source>
</evidence>
<dbReference type="InterPro" id="IPR008995">
    <property type="entry name" value="Mo/tungstate-bd_C_term_dom"/>
</dbReference>
<organism evidence="12 13">
    <name type="scientific">Dactylosporangium darangshiense</name>
    <dbReference type="NCBI Taxonomy" id="579108"/>
    <lineage>
        <taxon>Bacteria</taxon>
        <taxon>Bacillati</taxon>
        <taxon>Actinomycetota</taxon>
        <taxon>Actinomycetes</taxon>
        <taxon>Micromonosporales</taxon>
        <taxon>Micromonosporaceae</taxon>
        <taxon>Dactylosporangium</taxon>
    </lineage>
</organism>
<evidence type="ECO:0000256" key="9">
    <source>
        <dbReference type="ARBA" id="ARBA00023065"/>
    </source>
</evidence>
<feature type="domain" description="ABC transporter" evidence="11">
    <location>
        <begin position="4"/>
        <end position="239"/>
    </location>
</feature>
<dbReference type="InterPro" id="IPR015853">
    <property type="entry name" value="ABC_transpr_FbpC"/>
</dbReference>
<dbReference type="PANTHER" id="PTHR42781:SF5">
    <property type="entry name" value="PUTRESCINE TRANSPORT ATP-BINDING PROTEIN POTG"/>
    <property type="match status" value="1"/>
</dbReference>
<evidence type="ECO:0000313" key="12">
    <source>
        <dbReference type="EMBL" id="GAA4261760.1"/>
    </source>
</evidence>
<accession>A0ABP8DQF7</accession>
<evidence type="ECO:0000256" key="5">
    <source>
        <dbReference type="ARBA" id="ARBA00022741"/>
    </source>
</evidence>
<keyword evidence="1" id="KW-0813">Transport</keyword>
<dbReference type="SUPFAM" id="SSF52540">
    <property type="entry name" value="P-loop containing nucleoside triphosphate hydrolases"/>
    <property type="match status" value="1"/>
</dbReference>